<dbReference type="Gene3D" id="3.40.350.10">
    <property type="entry name" value="Creatinase/prolidase N-terminal domain"/>
    <property type="match status" value="1"/>
</dbReference>
<dbReference type="InterPro" id="IPR000994">
    <property type="entry name" value="Pept_M24"/>
</dbReference>
<dbReference type="Proteomes" id="UP001162164">
    <property type="component" value="Unassembled WGS sequence"/>
</dbReference>
<organism evidence="7 8">
    <name type="scientific">Molorchus minor</name>
    <dbReference type="NCBI Taxonomy" id="1323400"/>
    <lineage>
        <taxon>Eukaryota</taxon>
        <taxon>Metazoa</taxon>
        <taxon>Ecdysozoa</taxon>
        <taxon>Arthropoda</taxon>
        <taxon>Hexapoda</taxon>
        <taxon>Insecta</taxon>
        <taxon>Pterygota</taxon>
        <taxon>Neoptera</taxon>
        <taxon>Endopterygota</taxon>
        <taxon>Coleoptera</taxon>
        <taxon>Polyphaga</taxon>
        <taxon>Cucujiformia</taxon>
        <taxon>Chrysomeloidea</taxon>
        <taxon>Cerambycidae</taxon>
        <taxon>Lamiinae</taxon>
        <taxon>Monochamini</taxon>
        <taxon>Molorchus</taxon>
    </lineage>
</organism>
<dbReference type="PANTHER" id="PTHR43226:SF4">
    <property type="entry name" value="XAA-PRO AMINOPEPTIDASE 3"/>
    <property type="match status" value="1"/>
</dbReference>
<comment type="similarity">
    <text evidence="2">Belongs to the peptidase M24B family.</text>
</comment>
<evidence type="ECO:0000313" key="8">
    <source>
        <dbReference type="Proteomes" id="UP001162164"/>
    </source>
</evidence>
<name>A0ABQ9K6I0_9CUCU</name>
<keyword evidence="4" id="KW-0378">Hydrolase</keyword>
<dbReference type="PANTHER" id="PTHR43226">
    <property type="entry name" value="XAA-PRO AMINOPEPTIDASE 3"/>
    <property type="match status" value="1"/>
</dbReference>
<dbReference type="InterPro" id="IPR029149">
    <property type="entry name" value="Creatin/AminoP/Spt16_N"/>
</dbReference>
<evidence type="ECO:0000256" key="1">
    <source>
        <dbReference type="ARBA" id="ARBA00001936"/>
    </source>
</evidence>
<accession>A0ABQ9K6I0</accession>
<dbReference type="Gene3D" id="3.90.230.10">
    <property type="entry name" value="Creatinase/methionine aminopeptidase superfamily"/>
    <property type="match status" value="1"/>
</dbReference>
<dbReference type="CDD" id="cd01087">
    <property type="entry name" value="Prolidase"/>
    <property type="match status" value="1"/>
</dbReference>
<protein>
    <recommendedName>
        <fullName evidence="6">Aminopeptidase P N-terminal domain-containing protein</fullName>
    </recommendedName>
</protein>
<dbReference type="EMBL" id="JAPWTJ010000009">
    <property type="protein sequence ID" value="KAJ8985754.1"/>
    <property type="molecule type" value="Genomic_DNA"/>
</dbReference>
<keyword evidence="5" id="KW-0464">Manganese</keyword>
<feature type="domain" description="Aminopeptidase P N-terminal" evidence="6">
    <location>
        <begin position="60"/>
        <end position="206"/>
    </location>
</feature>
<dbReference type="SUPFAM" id="SSF55920">
    <property type="entry name" value="Creatinase/aminopeptidase"/>
    <property type="match status" value="1"/>
</dbReference>
<evidence type="ECO:0000259" key="6">
    <source>
        <dbReference type="SMART" id="SM01011"/>
    </source>
</evidence>
<dbReference type="InterPro" id="IPR052433">
    <property type="entry name" value="X-Pro_dipept-like"/>
</dbReference>
<dbReference type="InterPro" id="IPR036005">
    <property type="entry name" value="Creatinase/aminopeptidase-like"/>
</dbReference>
<dbReference type="Pfam" id="PF05195">
    <property type="entry name" value="AMP_N"/>
    <property type="match status" value="1"/>
</dbReference>
<proteinExistence type="inferred from homology"/>
<comment type="cofactor">
    <cofactor evidence="1">
        <name>Mn(2+)</name>
        <dbReference type="ChEBI" id="CHEBI:29035"/>
    </cofactor>
</comment>
<comment type="caution">
    <text evidence="7">The sequence shown here is derived from an EMBL/GenBank/DDBJ whole genome shotgun (WGS) entry which is preliminary data.</text>
</comment>
<sequence length="501" mass="57313">MFVVSNRLITYSRPELIRKFCMKAVKSKVKFSSNAKKSYGQPTFETHPHLLNCDEVTPLITKGEYQERRRKLAEKVVCYAKKNRGNKNHLIVIPAASRQYMSDKIPYVFRQNTEFLYITGCQEPDCCIVITTGASADDHCATLFTRDRDDHAELWDGPRTHPEDAPAFFGVDQSLPISELEGFMQSYKKTFRDSSLWYDFMTPVQDNVHKMIFELMNATGNKCWENPKPLLHELRLYKSTAEIALMQKSCDITSQAFIEAMACSRPGISENQIFGKIDYECRMRGAEYLAYPPVVAGANRSTIIHYINNNQILNHNETVLVDAGCEYHGYSSDVTRTWPINGKFTQQQREIYEVVYCVQEELIKYCNNMPSLDELFESMCCLLGKRLQEIGLIGVQPSNNYLMKAAYQLCPHHVSHYLGMDIHDTPTVRRNIKLEPGMIITVEPGIYISERSKLPKEYHGIGVRIEDDILITVNGPVVLSRRCPKSIDEIEKIVSEGQAQP</sequence>
<keyword evidence="3" id="KW-0479">Metal-binding</keyword>
<keyword evidence="8" id="KW-1185">Reference proteome</keyword>
<evidence type="ECO:0000313" key="7">
    <source>
        <dbReference type="EMBL" id="KAJ8985754.1"/>
    </source>
</evidence>
<evidence type="ECO:0000256" key="5">
    <source>
        <dbReference type="ARBA" id="ARBA00023211"/>
    </source>
</evidence>
<dbReference type="SMART" id="SM01011">
    <property type="entry name" value="AMP_N"/>
    <property type="match status" value="1"/>
</dbReference>
<dbReference type="InterPro" id="IPR007865">
    <property type="entry name" value="Aminopep_P_N"/>
</dbReference>
<reference evidence="7" key="1">
    <citation type="journal article" date="2023" name="Insect Mol. Biol.">
        <title>Genome sequencing provides insights into the evolution of gene families encoding plant cell wall-degrading enzymes in longhorned beetles.</title>
        <authorList>
            <person name="Shin N.R."/>
            <person name="Okamura Y."/>
            <person name="Kirsch R."/>
            <person name="Pauchet Y."/>
        </authorList>
    </citation>
    <scope>NUCLEOTIDE SEQUENCE</scope>
    <source>
        <strain evidence="7">MMC_N1</strain>
    </source>
</reference>
<gene>
    <name evidence="7" type="ORF">NQ317_014407</name>
</gene>
<evidence type="ECO:0000256" key="2">
    <source>
        <dbReference type="ARBA" id="ARBA00008766"/>
    </source>
</evidence>
<evidence type="ECO:0000256" key="3">
    <source>
        <dbReference type="ARBA" id="ARBA00022723"/>
    </source>
</evidence>
<dbReference type="SUPFAM" id="SSF53092">
    <property type="entry name" value="Creatinase/prolidase N-terminal domain"/>
    <property type="match status" value="1"/>
</dbReference>
<evidence type="ECO:0000256" key="4">
    <source>
        <dbReference type="ARBA" id="ARBA00022801"/>
    </source>
</evidence>
<dbReference type="Pfam" id="PF00557">
    <property type="entry name" value="Peptidase_M24"/>
    <property type="match status" value="1"/>
</dbReference>